<feature type="region of interest" description="Disordered" evidence="3">
    <location>
        <begin position="1"/>
        <end position="27"/>
    </location>
</feature>
<dbReference type="InterPro" id="IPR016035">
    <property type="entry name" value="Acyl_Trfase/lysoPLipase"/>
</dbReference>
<keyword evidence="5" id="KW-0808">Transferase</keyword>
<gene>
    <name evidence="5" type="ORF">ACFOVU_17300</name>
</gene>
<sequence>MPTPSRDAAVPSPAPAVPRPEPAPAGRPVALLFPGQGAQHGRMAAGLYDHCPVFTATMDRAFALLGRDGDLLRAEWLSDEEHHLFDDVSRAQPLLYAVDYALGRMVLEWGVAPVALLGHSVGEMAAATLAGVIDFADGMLMMRDRIAAFSGGPPGGMLAVAAPAADLAPYLSGQVVVGAVNAPWQTLLAGPAAGLEAARTALRADGITCRPARARQAFHSPMLAAAARATARAWAAIPLRAPELTVYSARLGGVLGAGDARSPGFWAAQPAEPVLFWPALDRLLGDHDVLLVEAGPGQGLSALARRHPAVSAKRSAVAPLLPARPRGAAADRAAVARAADLIRAEGHLPDPLVARS</sequence>
<feature type="domain" description="Malonyl-CoA:ACP transacylase (MAT)" evidence="4">
    <location>
        <begin position="32"/>
        <end position="328"/>
    </location>
</feature>
<keyword evidence="1" id="KW-0596">Phosphopantetheine</keyword>
<dbReference type="InterPro" id="IPR050091">
    <property type="entry name" value="PKS_NRPS_Biosynth_Enz"/>
</dbReference>
<dbReference type="SUPFAM" id="SSF52151">
    <property type="entry name" value="FabD/lysophospholipase-like"/>
    <property type="match status" value="1"/>
</dbReference>
<evidence type="ECO:0000313" key="6">
    <source>
        <dbReference type="Proteomes" id="UP001595847"/>
    </source>
</evidence>
<keyword evidence="2" id="KW-0597">Phosphoprotein</keyword>
<dbReference type="Gene3D" id="3.30.70.250">
    <property type="entry name" value="Malonyl-CoA ACP transacylase, ACP-binding"/>
    <property type="match status" value="1"/>
</dbReference>
<dbReference type="Pfam" id="PF00698">
    <property type="entry name" value="Acyl_transf_1"/>
    <property type="match status" value="1"/>
</dbReference>
<feature type="compositionally biased region" description="Pro residues" evidence="3">
    <location>
        <begin position="12"/>
        <end position="25"/>
    </location>
</feature>
<feature type="compositionally biased region" description="Low complexity" evidence="3">
    <location>
        <begin position="1"/>
        <end position="11"/>
    </location>
</feature>
<dbReference type="PANTHER" id="PTHR43775">
    <property type="entry name" value="FATTY ACID SYNTHASE"/>
    <property type="match status" value="1"/>
</dbReference>
<dbReference type="InterPro" id="IPR001227">
    <property type="entry name" value="Ac_transferase_dom_sf"/>
</dbReference>
<evidence type="ECO:0000313" key="5">
    <source>
        <dbReference type="EMBL" id="MFC3997694.1"/>
    </source>
</evidence>
<accession>A0ABV8FQQ6</accession>
<reference evidence="6" key="1">
    <citation type="journal article" date="2019" name="Int. J. Syst. Evol. Microbiol.">
        <title>The Global Catalogue of Microorganisms (GCM) 10K type strain sequencing project: providing services to taxonomists for standard genome sequencing and annotation.</title>
        <authorList>
            <consortium name="The Broad Institute Genomics Platform"/>
            <consortium name="The Broad Institute Genome Sequencing Center for Infectious Disease"/>
            <person name="Wu L."/>
            <person name="Ma J."/>
        </authorList>
    </citation>
    <scope>NUCLEOTIDE SEQUENCE [LARGE SCALE GENOMIC DNA]</scope>
    <source>
        <strain evidence="6">TBRC 1826</strain>
    </source>
</reference>
<keyword evidence="5" id="KW-0012">Acyltransferase</keyword>
<dbReference type="SMART" id="SM00827">
    <property type="entry name" value="PKS_AT"/>
    <property type="match status" value="1"/>
</dbReference>
<dbReference type="EMBL" id="JBHSBH010000010">
    <property type="protein sequence ID" value="MFC3997694.1"/>
    <property type="molecule type" value="Genomic_DNA"/>
</dbReference>
<evidence type="ECO:0000256" key="2">
    <source>
        <dbReference type="ARBA" id="ARBA00022553"/>
    </source>
</evidence>
<evidence type="ECO:0000259" key="4">
    <source>
        <dbReference type="SMART" id="SM00827"/>
    </source>
</evidence>
<name>A0ABV8FQQ6_9ACTN</name>
<dbReference type="Proteomes" id="UP001595847">
    <property type="component" value="Unassembled WGS sequence"/>
</dbReference>
<dbReference type="InterPro" id="IPR016036">
    <property type="entry name" value="Malonyl_transacylase_ACP-bd"/>
</dbReference>
<keyword evidence="6" id="KW-1185">Reference proteome</keyword>
<dbReference type="GO" id="GO:0016746">
    <property type="term" value="F:acyltransferase activity"/>
    <property type="evidence" value="ECO:0007669"/>
    <property type="project" value="UniProtKB-KW"/>
</dbReference>
<evidence type="ECO:0000256" key="1">
    <source>
        <dbReference type="ARBA" id="ARBA00022450"/>
    </source>
</evidence>
<comment type="caution">
    <text evidence="5">The sequence shown here is derived from an EMBL/GenBank/DDBJ whole genome shotgun (WGS) entry which is preliminary data.</text>
</comment>
<dbReference type="PANTHER" id="PTHR43775:SF37">
    <property type="entry name" value="SI:DKEY-61P9.11"/>
    <property type="match status" value="1"/>
</dbReference>
<protein>
    <submittedName>
        <fullName evidence="5">Acyltransferase domain-containing protein</fullName>
    </submittedName>
</protein>
<organism evidence="5 6">
    <name type="scientific">Nocardiopsis sediminis</name>
    <dbReference type="NCBI Taxonomy" id="1778267"/>
    <lineage>
        <taxon>Bacteria</taxon>
        <taxon>Bacillati</taxon>
        <taxon>Actinomycetota</taxon>
        <taxon>Actinomycetes</taxon>
        <taxon>Streptosporangiales</taxon>
        <taxon>Nocardiopsidaceae</taxon>
        <taxon>Nocardiopsis</taxon>
    </lineage>
</organism>
<proteinExistence type="predicted"/>
<dbReference type="Gene3D" id="3.40.366.10">
    <property type="entry name" value="Malonyl-Coenzyme A Acyl Carrier Protein, domain 2"/>
    <property type="match status" value="1"/>
</dbReference>
<dbReference type="RefSeq" id="WP_378534846.1">
    <property type="nucleotide sequence ID" value="NZ_JBHSBH010000010.1"/>
</dbReference>
<dbReference type="InterPro" id="IPR014043">
    <property type="entry name" value="Acyl_transferase_dom"/>
</dbReference>
<evidence type="ECO:0000256" key="3">
    <source>
        <dbReference type="SAM" id="MobiDB-lite"/>
    </source>
</evidence>
<dbReference type="SUPFAM" id="SSF55048">
    <property type="entry name" value="Probable ACP-binding domain of malonyl-CoA ACP transacylase"/>
    <property type="match status" value="1"/>
</dbReference>
<dbReference type="Gene3D" id="3.30.70.3290">
    <property type="match status" value="1"/>
</dbReference>